<keyword evidence="1" id="KW-1133">Transmembrane helix</keyword>
<keyword evidence="3" id="KW-1185">Reference proteome</keyword>
<feature type="transmembrane region" description="Helical" evidence="1">
    <location>
        <begin position="52"/>
        <end position="68"/>
    </location>
</feature>
<feature type="transmembrane region" description="Helical" evidence="1">
    <location>
        <begin position="24"/>
        <end position="45"/>
    </location>
</feature>
<keyword evidence="1" id="KW-0812">Transmembrane</keyword>
<sequence length="424" mass="49079">MDVKGNSLSVFTKMSLEKEYTNRTILLLLFLICPLASFVFSLFFLNKKTANITLFLFIVLFAYSMTNIDTEGPDLNRYLEYPKNCVAYNSITELVTSYDFVISGGDYYRAFMGFIVSRFTTNGHILMALLGMVWAILYLKSKSLFDVYRCSRKDLSYGLLLLFFLAYGVAHLGNVRFPTAALLFFYSSIKYLHTRKLKYLIILGLVPLFHSAFIIYDFLFLVIVLFPKNIRIYFILLLLAFVVKNLNVVAGFSFVLNYLPNSLALKYASYVLDENYLANSVAASEVASLHVKYMYILIELSSLWIIINVFLKKKILYDTIDTSIACFLLLLYVFYYLSPLANDVNQRTLHLSSLFVYYLCYKLWARNKVNYWYRNCLLVLICASIPMLFYNLKLMLYFTKVDMVYGSLPSLILNDSMSTIITNM</sequence>
<accession>A0A6H0KU23</accession>
<evidence type="ECO:0000313" key="2">
    <source>
        <dbReference type="EMBL" id="QIU96551.1"/>
    </source>
</evidence>
<feature type="transmembrane region" description="Helical" evidence="1">
    <location>
        <begin position="293"/>
        <end position="311"/>
    </location>
</feature>
<keyword evidence="1" id="KW-0472">Membrane</keyword>
<evidence type="ECO:0000313" key="3">
    <source>
        <dbReference type="Proteomes" id="UP000501780"/>
    </source>
</evidence>
<dbReference type="Proteomes" id="UP000501780">
    <property type="component" value="Chromosome"/>
</dbReference>
<dbReference type="EMBL" id="CP050831">
    <property type="protein sequence ID" value="QIU96551.1"/>
    <property type="molecule type" value="Genomic_DNA"/>
</dbReference>
<gene>
    <name evidence="2" type="ORF">BacF7301_21405</name>
</gene>
<evidence type="ECO:0008006" key="4">
    <source>
        <dbReference type="Google" id="ProtNLM"/>
    </source>
</evidence>
<dbReference type="KEGG" id="bfc:BacF7301_21405"/>
<evidence type="ECO:0000256" key="1">
    <source>
        <dbReference type="SAM" id="Phobius"/>
    </source>
</evidence>
<dbReference type="RefSeq" id="WP_167966033.1">
    <property type="nucleotide sequence ID" value="NZ_CP050831.1"/>
</dbReference>
<protein>
    <recommendedName>
        <fullName evidence="4">EpsG family protein</fullName>
    </recommendedName>
</protein>
<feature type="transmembrane region" description="Helical" evidence="1">
    <location>
        <begin position="199"/>
        <end position="226"/>
    </location>
</feature>
<feature type="transmembrane region" description="Helical" evidence="1">
    <location>
        <begin position="347"/>
        <end position="364"/>
    </location>
</feature>
<dbReference type="AlphaFoldDB" id="A0A6H0KU23"/>
<feature type="transmembrane region" description="Helical" evidence="1">
    <location>
        <begin position="323"/>
        <end position="341"/>
    </location>
</feature>
<proteinExistence type="predicted"/>
<feature type="transmembrane region" description="Helical" evidence="1">
    <location>
        <begin position="121"/>
        <end position="139"/>
    </location>
</feature>
<name>A0A6H0KU23_9BACE</name>
<feature type="transmembrane region" description="Helical" evidence="1">
    <location>
        <begin position="233"/>
        <end position="256"/>
    </location>
</feature>
<feature type="transmembrane region" description="Helical" evidence="1">
    <location>
        <begin position="159"/>
        <end position="187"/>
    </location>
</feature>
<feature type="transmembrane region" description="Helical" evidence="1">
    <location>
        <begin position="376"/>
        <end position="398"/>
    </location>
</feature>
<reference evidence="2 3" key="1">
    <citation type="submission" date="2020-03" db="EMBL/GenBank/DDBJ databases">
        <title>Genomic analysis of Bacteroides faecium CBA7301.</title>
        <authorList>
            <person name="Kim J."/>
            <person name="Roh S.W."/>
        </authorList>
    </citation>
    <scope>NUCLEOTIDE SEQUENCE [LARGE SCALE GENOMIC DNA]</scope>
    <source>
        <strain evidence="2 3">CBA7301</strain>
    </source>
</reference>
<organism evidence="2 3">
    <name type="scientific">Bacteroides faecium</name>
    <dbReference type="NCBI Taxonomy" id="2715212"/>
    <lineage>
        <taxon>Bacteria</taxon>
        <taxon>Pseudomonadati</taxon>
        <taxon>Bacteroidota</taxon>
        <taxon>Bacteroidia</taxon>
        <taxon>Bacteroidales</taxon>
        <taxon>Bacteroidaceae</taxon>
        <taxon>Bacteroides</taxon>
    </lineage>
</organism>